<comment type="caution">
    <text evidence="3">The sequence shown here is derived from an EMBL/GenBank/DDBJ whole genome shotgun (WGS) entry which is preliminary data.</text>
</comment>
<evidence type="ECO:0000313" key="4">
    <source>
        <dbReference type="Proteomes" id="UP000186666"/>
    </source>
</evidence>
<evidence type="ECO:0000259" key="2">
    <source>
        <dbReference type="Pfam" id="PF07833"/>
    </source>
</evidence>
<dbReference type="InterPro" id="IPR036582">
    <property type="entry name" value="Mao_N_sf"/>
</dbReference>
<feature type="signal peptide" evidence="1">
    <location>
        <begin position="1"/>
        <end position="25"/>
    </location>
</feature>
<dbReference type="Gene3D" id="3.30.457.10">
    <property type="entry name" value="Copper amine oxidase-like, N-terminal domain"/>
    <property type="match status" value="1"/>
</dbReference>
<feature type="chain" id="PRO_5045109512" evidence="1">
    <location>
        <begin position="26"/>
        <end position="276"/>
    </location>
</feature>
<evidence type="ECO:0000256" key="1">
    <source>
        <dbReference type="SAM" id="SignalP"/>
    </source>
</evidence>
<gene>
    <name evidence="3" type="ORF">SAMN05421578_101235</name>
</gene>
<dbReference type="Pfam" id="PF07833">
    <property type="entry name" value="Cu_amine_oxidN1"/>
    <property type="match status" value="1"/>
</dbReference>
<dbReference type="SUPFAM" id="SSF55383">
    <property type="entry name" value="Copper amine oxidase, domain N"/>
    <property type="match status" value="1"/>
</dbReference>
<accession>A0ABY1JK37</accession>
<dbReference type="RefSeq" id="WP_068590037.1">
    <property type="nucleotide sequence ID" value="NZ_FTNK01000001.1"/>
</dbReference>
<protein>
    <submittedName>
        <fullName evidence="3">Copper amine oxidase N-terminal domain-containing protein</fullName>
    </submittedName>
</protein>
<proteinExistence type="predicted"/>
<reference evidence="3 4" key="1">
    <citation type="submission" date="2017-01" db="EMBL/GenBank/DDBJ databases">
        <authorList>
            <person name="Varghese N."/>
            <person name="Submissions S."/>
        </authorList>
    </citation>
    <scope>NUCLEOTIDE SEQUENCE [LARGE SCALE GENOMIC DNA]</scope>
    <source>
        <strain evidence="3 4">ATCC 23464</strain>
    </source>
</reference>
<name>A0ABY1JK37_9BACL</name>
<dbReference type="InterPro" id="IPR012854">
    <property type="entry name" value="Cu_amine_oxidase-like_N"/>
</dbReference>
<sequence>MKSRKWVIVSTAACVLLGTSVIAFASNPIKLIINGYERYTETPPEIINGRVMVPLTTITEAFNKIVSYNADSKEVEISDPKQKMISQMGNIVVTGKESEDGSYEHLQLVTDQFSRDLDGYNVSNPTYIPEIISVDLNGDGKKEIAVILTTGYGTGVYISELHVRQGDTGIEIPTEDALIAMKKQFTGAVTSKGINITINGQQTLLTNDTLSTERDYWFDEPYIGNIINYNIENNTLKASAAVQISPDEFIGELEVEYSYKNGIFQVGEATFSQDEE</sequence>
<organism evidence="3 4">
    <name type="scientific">Paenibacillus macquariensis</name>
    <dbReference type="NCBI Taxonomy" id="948756"/>
    <lineage>
        <taxon>Bacteria</taxon>
        <taxon>Bacillati</taxon>
        <taxon>Bacillota</taxon>
        <taxon>Bacilli</taxon>
        <taxon>Bacillales</taxon>
        <taxon>Paenibacillaceae</taxon>
        <taxon>Paenibacillus</taxon>
    </lineage>
</organism>
<evidence type="ECO:0000313" key="3">
    <source>
        <dbReference type="EMBL" id="SIQ32722.1"/>
    </source>
</evidence>
<keyword evidence="4" id="KW-1185">Reference proteome</keyword>
<dbReference type="EMBL" id="FTNK01000001">
    <property type="protein sequence ID" value="SIQ32722.1"/>
    <property type="molecule type" value="Genomic_DNA"/>
</dbReference>
<dbReference type="Proteomes" id="UP000186666">
    <property type="component" value="Unassembled WGS sequence"/>
</dbReference>
<feature type="domain" description="Copper amine oxidase-like N-terminal" evidence="2">
    <location>
        <begin position="27"/>
        <end position="77"/>
    </location>
</feature>
<keyword evidence="1" id="KW-0732">Signal</keyword>